<dbReference type="InterPro" id="IPR036047">
    <property type="entry name" value="F-box-like_dom_sf"/>
</dbReference>
<evidence type="ECO:0000313" key="2">
    <source>
        <dbReference type="Proteomes" id="UP001652660"/>
    </source>
</evidence>
<dbReference type="SUPFAM" id="SSF81383">
    <property type="entry name" value="F-box domain"/>
    <property type="match status" value="1"/>
</dbReference>
<keyword evidence="2" id="KW-1185">Reference proteome</keyword>
<dbReference type="PANTHER" id="PTHR31672:SF13">
    <property type="entry name" value="F-BOX PROTEIN CPR30-LIKE"/>
    <property type="match status" value="1"/>
</dbReference>
<dbReference type="Pfam" id="PF07734">
    <property type="entry name" value="FBA_1"/>
    <property type="match status" value="1"/>
</dbReference>
<organism evidence="2 3">
    <name type="scientific">Coffea arabica</name>
    <name type="common">Arabian coffee</name>
    <dbReference type="NCBI Taxonomy" id="13443"/>
    <lineage>
        <taxon>Eukaryota</taxon>
        <taxon>Viridiplantae</taxon>
        <taxon>Streptophyta</taxon>
        <taxon>Embryophyta</taxon>
        <taxon>Tracheophyta</taxon>
        <taxon>Spermatophyta</taxon>
        <taxon>Magnoliopsida</taxon>
        <taxon>eudicotyledons</taxon>
        <taxon>Gunneridae</taxon>
        <taxon>Pentapetalae</taxon>
        <taxon>asterids</taxon>
        <taxon>lamiids</taxon>
        <taxon>Gentianales</taxon>
        <taxon>Rubiaceae</taxon>
        <taxon>Ixoroideae</taxon>
        <taxon>Gardenieae complex</taxon>
        <taxon>Bertiereae - Coffeeae clade</taxon>
        <taxon>Coffeeae</taxon>
        <taxon>Coffea</taxon>
    </lineage>
</organism>
<dbReference type="PROSITE" id="PS50181">
    <property type="entry name" value="FBOX"/>
    <property type="match status" value="1"/>
</dbReference>
<dbReference type="Pfam" id="PF00646">
    <property type="entry name" value="F-box"/>
    <property type="match status" value="1"/>
</dbReference>
<protein>
    <submittedName>
        <fullName evidence="3">F-box/kelch-repeat protein At3g23880-like</fullName>
    </submittedName>
</protein>
<dbReference type="InterPro" id="IPR050796">
    <property type="entry name" value="SCF_F-box_component"/>
</dbReference>
<dbReference type="SMART" id="SM00256">
    <property type="entry name" value="FBOX"/>
    <property type="match status" value="1"/>
</dbReference>
<dbReference type="InterPro" id="IPR001810">
    <property type="entry name" value="F-box_dom"/>
</dbReference>
<sequence length="394" mass="45792">MRKGKRSRVSRPEHIPEDIIVEILSRLPVKTLMKFKIVCNQWKSLISHKIFSLRNDGRCREKPLFFFRRLNKDLTGTKVSTSWSLNSDLHVEEFNNPFSGYEFLGSCDGLLLFGYGKNIFLWNPSTRYSRAVHHLLSLGHGYRRVLASGFCYDDSVDDYKVVIIISQPRKSERTIYAFVSHLKSITWTKVNCPYEVLRTDWVAPLVRGNLHILAQEKEGKNGGNQHPNAPQQLILCFDTKRDEFKLLPKPDPKHDEQNLVHGLGVIEGCLCMVRPDTYGWEVLTMREYGVKESWTVLFAIVNSYLNAPRYSLVPVFLTNKGEVVMVENHQKVMAYDLKSRNLLVVRQQKYPESSQLFGFPYVESVADGNQERPPRRKRNNRLDDFIYFSYLDHL</sequence>
<dbReference type="CDD" id="cd22157">
    <property type="entry name" value="F-box_AtFBW1-like"/>
    <property type="match status" value="1"/>
</dbReference>
<name>A0A6P6WSB9_COFAR</name>
<evidence type="ECO:0000259" key="1">
    <source>
        <dbReference type="PROSITE" id="PS50181"/>
    </source>
</evidence>
<dbReference type="RefSeq" id="XP_027118210.1">
    <property type="nucleotide sequence ID" value="XM_027262409.1"/>
</dbReference>
<reference evidence="3" key="2">
    <citation type="submission" date="2025-08" db="UniProtKB">
        <authorList>
            <consortium name="RefSeq"/>
        </authorList>
    </citation>
    <scope>IDENTIFICATION</scope>
    <source>
        <tissue evidence="3">Leaves</tissue>
    </source>
</reference>
<accession>A0A6P6WSB9</accession>
<dbReference type="NCBIfam" id="TIGR01640">
    <property type="entry name" value="F_box_assoc_1"/>
    <property type="match status" value="1"/>
</dbReference>
<dbReference type="AlphaFoldDB" id="A0A6P6WSB9"/>
<dbReference type="OrthoDB" id="1580541at2759"/>
<dbReference type="PANTHER" id="PTHR31672">
    <property type="entry name" value="BNACNNG10540D PROTEIN"/>
    <property type="match status" value="1"/>
</dbReference>
<dbReference type="InterPro" id="IPR006527">
    <property type="entry name" value="F-box-assoc_dom_typ1"/>
</dbReference>
<reference evidence="2" key="1">
    <citation type="journal article" date="2025" name="Foods">
        <title>Unveiling the Microbial Signatures of Arabica Coffee Cherries: Insights into Ripeness Specific Diversity, Functional Traits, and Implications for Quality and Safety.</title>
        <authorList>
            <consortium name="RefSeq"/>
            <person name="Tenea G.N."/>
            <person name="Cifuentes V."/>
            <person name="Reyes P."/>
            <person name="Cevallos-Vallejos M."/>
        </authorList>
    </citation>
    <scope>NUCLEOTIDE SEQUENCE [LARGE SCALE GENOMIC DNA]</scope>
</reference>
<dbReference type="Gene3D" id="1.20.1280.50">
    <property type="match status" value="1"/>
</dbReference>
<dbReference type="Proteomes" id="UP001652660">
    <property type="component" value="Chromosome 3c"/>
</dbReference>
<gene>
    <name evidence="3" type="primary">LOC113735398</name>
</gene>
<feature type="domain" description="F-box" evidence="1">
    <location>
        <begin position="9"/>
        <end position="54"/>
    </location>
</feature>
<proteinExistence type="predicted"/>
<dbReference type="GeneID" id="113735398"/>
<evidence type="ECO:0000313" key="3">
    <source>
        <dbReference type="RefSeq" id="XP_027118210.1"/>
    </source>
</evidence>
<dbReference type="InterPro" id="IPR017451">
    <property type="entry name" value="F-box-assoc_interact_dom"/>
</dbReference>